<dbReference type="Pfam" id="PF03061">
    <property type="entry name" value="4HBT"/>
    <property type="match status" value="1"/>
</dbReference>
<organism evidence="4 5">
    <name type="scientific">Aspergillus coremiiformis</name>
    <dbReference type="NCBI Taxonomy" id="138285"/>
    <lineage>
        <taxon>Eukaryota</taxon>
        <taxon>Fungi</taxon>
        <taxon>Dikarya</taxon>
        <taxon>Ascomycota</taxon>
        <taxon>Pezizomycotina</taxon>
        <taxon>Eurotiomycetes</taxon>
        <taxon>Eurotiomycetidae</taxon>
        <taxon>Eurotiales</taxon>
        <taxon>Aspergillaceae</taxon>
        <taxon>Aspergillus</taxon>
        <taxon>Aspergillus subgen. Circumdati</taxon>
    </lineage>
</organism>
<dbReference type="AlphaFoldDB" id="A0A5N6Z971"/>
<dbReference type="InterPro" id="IPR003736">
    <property type="entry name" value="PAAI_dom"/>
</dbReference>
<dbReference type="InterPro" id="IPR039298">
    <property type="entry name" value="ACOT13"/>
</dbReference>
<dbReference type="PANTHER" id="PTHR21660">
    <property type="entry name" value="THIOESTERASE SUPERFAMILY MEMBER-RELATED"/>
    <property type="match status" value="1"/>
</dbReference>
<dbReference type="Proteomes" id="UP000327118">
    <property type="component" value="Unassembled WGS sequence"/>
</dbReference>
<sequence length="169" mass="18803">MSIRAPDRKLDEFEDLVYRYSNGENILQHNQERWDFDATACNLRFESATRGPPARVSFLFEVVPKISNYMGTLHGGCAATLIDVLSTTLLLGLSQPGHFSLGGVSRNLRLTYLRPVPRDLEIRLVCEVIHLGKRLALLRGEIQRADNGAVCVVGEHEKANTDPEAGGRM</sequence>
<dbReference type="CDD" id="cd03443">
    <property type="entry name" value="PaaI_thioesterase"/>
    <property type="match status" value="1"/>
</dbReference>
<feature type="domain" description="Thioesterase" evidence="3">
    <location>
        <begin position="70"/>
        <end position="151"/>
    </location>
</feature>
<keyword evidence="5" id="KW-1185">Reference proteome</keyword>
<dbReference type="SUPFAM" id="SSF54637">
    <property type="entry name" value="Thioesterase/thiol ester dehydrase-isomerase"/>
    <property type="match status" value="1"/>
</dbReference>
<dbReference type="InterPro" id="IPR006683">
    <property type="entry name" value="Thioestr_dom"/>
</dbReference>
<dbReference type="EMBL" id="ML739084">
    <property type="protein sequence ID" value="KAE8353968.1"/>
    <property type="molecule type" value="Genomic_DNA"/>
</dbReference>
<dbReference type="OrthoDB" id="2831072at2759"/>
<dbReference type="FunFam" id="3.10.129.10:FF:000075">
    <property type="entry name" value="Thioesterase family protein, putaive"/>
    <property type="match status" value="1"/>
</dbReference>
<gene>
    <name evidence="4" type="ORF">BDV28DRAFT_97491</name>
</gene>
<reference evidence="5" key="1">
    <citation type="submission" date="2019-04" db="EMBL/GenBank/DDBJ databases">
        <title>Friends and foes A comparative genomics studyof 23 Aspergillus species from section Flavi.</title>
        <authorList>
            <consortium name="DOE Joint Genome Institute"/>
            <person name="Kjaerbolling I."/>
            <person name="Vesth T."/>
            <person name="Frisvad J.C."/>
            <person name="Nybo J.L."/>
            <person name="Theobald S."/>
            <person name="Kildgaard S."/>
            <person name="Isbrandt T."/>
            <person name="Kuo A."/>
            <person name="Sato A."/>
            <person name="Lyhne E.K."/>
            <person name="Kogle M.E."/>
            <person name="Wiebenga A."/>
            <person name="Kun R.S."/>
            <person name="Lubbers R.J."/>
            <person name="Makela M.R."/>
            <person name="Barry K."/>
            <person name="Chovatia M."/>
            <person name="Clum A."/>
            <person name="Daum C."/>
            <person name="Haridas S."/>
            <person name="He G."/>
            <person name="LaButti K."/>
            <person name="Lipzen A."/>
            <person name="Mondo S."/>
            <person name="Riley R."/>
            <person name="Salamov A."/>
            <person name="Simmons B.A."/>
            <person name="Magnuson J.K."/>
            <person name="Henrissat B."/>
            <person name="Mortensen U.H."/>
            <person name="Larsen T.O."/>
            <person name="Devries R.P."/>
            <person name="Grigoriev I.V."/>
            <person name="Machida M."/>
            <person name="Baker S.E."/>
            <person name="Andersen M.R."/>
        </authorList>
    </citation>
    <scope>NUCLEOTIDE SEQUENCE [LARGE SCALE GENOMIC DNA]</scope>
    <source>
        <strain evidence="5">CBS 553.77</strain>
    </source>
</reference>
<evidence type="ECO:0000313" key="4">
    <source>
        <dbReference type="EMBL" id="KAE8353968.1"/>
    </source>
</evidence>
<comment type="similarity">
    <text evidence="1">Belongs to the thioesterase PaaI family.</text>
</comment>
<dbReference type="GO" id="GO:0047617">
    <property type="term" value="F:fatty acyl-CoA hydrolase activity"/>
    <property type="evidence" value="ECO:0007669"/>
    <property type="project" value="InterPro"/>
</dbReference>
<evidence type="ECO:0000313" key="5">
    <source>
        <dbReference type="Proteomes" id="UP000327118"/>
    </source>
</evidence>
<evidence type="ECO:0000256" key="1">
    <source>
        <dbReference type="ARBA" id="ARBA00008324"/>
    </source>
</evidence>
<protein>
    <submittedName>
        <fullName evidence="4">HotDog domain-containing protein</fullName>
    </submittedName>
</protein>
<proteinExistence type="inferred from homology"/>
<dbReference type="InterPro" id="IPR029069">
    <property type="entry name" value="HotDog_dom_sf"/>
</dbReference>
<dbReference type="NCBIfam" id="TIGR00369">
    <property type="entry name" value="unchar_dom_1"/>
    <property type="match status" value="1"/>
</dbReference>
<evidence type="ECO:0000259" key="3">
    <source>
        <dbReference type="Pfam" id="PF03061"/>
    </source>
</evidence>
<dbReference type="PANTHER" id="PTHR21660:SF1">
    <property type="entry name" value="ACYL-COENZYME A THIOESTERASE 13"/>
    <property type="match status" value="1"/>
</dbReference>
<evidence type="ECO:0000256" key="2">
    <source>
        <dbReference type="ARBA" id="ARBA00022801"/>
    </source>
</evidence>
<dbReference type="Gene3D" id="3.10.129.10">
    <property type="entry name" value="Hotdog Thioesterase"/>
    <property type="match status" value="1"/>
</dbReference>
<name>A0A5N6Z971_9EURO</name>
<keyword evidence="2" id="KW-0378">Hydrolase</keyword>
<accession>A0A5N6Z971</accession>